<evidence type="ECO:0000313" key="1">
    <source>
        <dbReference type="EMBL" id="SAL70609.1"/>
    </source>
</evidence>
<accession>A0A158JQ81</accession>
<proteinExistence type="predicted"/>
<organism evidence="1 2">
    <name type="scientific">Caballeronia udeis</name>
    <dbReference type="NCBI Taxonomy" id="1232866"/>
    <lineage>
        <taxon>Bacteria</taxon>
        <taxon>Pseudomonadati</taxon>
        <taxon>Pseudomonadota</taxon>
        <taxon>Betaproteobacteria</taxon>
        <taxon>Burkholderiales</taxon>
        <taxon>Burkholderiaceae</taxon>
        <taxon>Caballeronia</taxon>
    </lineage>
</organism>
<name>A0A158JQ81_9BURK</name>
<protein>
    <submittedName>
        <fullName evidence="1">Uncharacterized protein</fullName>
    </submittedName>
</protein>
<sequence length="103" mass="11094">MRQHQVALQQFQLIGGNMGARQPAETRVDAVGRLALGGDVGNSFRGGVDGSEAGRIECQCVRAAGDPAQVCQREVAGGQFDHRKSCLYKLRPSLNKQMPQNKA</sequence>
<dbReference type="Proteomes" id="UP000054683">
    <property type="component" value="Unassembled WGS sequence"/>
</dbReference>
<dbReference type="EMBL" id="FCOK02000104">
    <property type="protein sequence ID" value="SAL70609.1"/>
    <property type="molecule type" value="Genomic_DNA"/>
</dbReference>
<evidence type="ECO:0000313" key="2">
    <source>
        <dbReference type="Proteomes" id="UP000054683"/>
    </source>
</evidence>
<reference evidence="1 2" key="1">
    <citation type="submission" date="2016-01" db="EMBL/GenBank/DDBJ databases">
        <authorList>
            <person name="Oliw E.H."/>
        </authorList>
    </citation>
    <scope>NUCLEOTIDE SEQUENCE [LARGE SCALE GENOMIC DNA]</scope>
    <source>
        <strain evidence="1">LMG 27134</strain>
    </source>
</reference>
<dbReference type="AlphaFoldDB" id="A0A158JQ81"/>
<gene>
    <name evidence="1" type="ORF">AWB69_08389</name>
</gene>